<keyword evidence="4" id="KW-0808">Transferase</keyword>
<keyword evidence="9" id="KW-0812">Transmembrane</keyword>
<dbReference type="InterPro" id="IPR036890">
    <property type="entry name" value="HATPase_C_sf"/>
</dbReference>
<comment type="caution">
    <text evidence="11">The sequence shown here is derived from an EMBL/GenBank/DDBJ whole genome shotgun (WGS) entry which is preliminary data.</text>
</comment>
<dbReference type="InterPro" id="IPR005467">
    <property type="entry name" value="His_kinase_dom"/>
</dbReference>
<evidence type="ECO:0000256" key="1">
    <source>
        <dbReference type="ARBA" id="ARBA00000085"/>
    </source>
</evidence>
<comment type="catalytic activity">
    <reaction evidence="1">
        <text>ATP + protein L-histidine = ADP + protein N-phospho-L-histidine.</text>
        <dbReference type="EC" id="2.7.13.3"/>
    </reaction>
</comment>
<feature type="transmembrane region" description="Helical" evidence="9">
    <location>
        <begin position="12"/>
        <end position="33"/>
    </location>
</feature>
<keyword evidence="5" id="KW-0547">Nucleotide-binding</keyword>
<keyword evidence="9" id="KW-0472">Membrane</keyword>
<dbReference type="SMART" id="SM00388">
    <property type="entry name" value="HisKA"/>
    <property type="match status" value="1"/>
</dbReference>
<feature type="transmembrane region" description="Helical" evidence="9">
    <location>
        <begin position="174"/>
        <end position="196"/>
    </location>
</feature>
<dbReference type="Pfam" id="PF00512">
    <property type="entry name" value="HisKA"/>
    <property type="match status" value="1"/>
</dbReference>
<dbReference type="SUPFAM" id="SSF47384">
    <property type="entry name" value="Homodimeric domain of signal transducing histidine kinase"/>
    <property type="match status" value="1"/>
</dbReference>
<dbReference type="PROSITE" id="PS50109">
    <property type="entry name" value="HIS_KIN"/>
    <property type="match status" value="1"/>
</dbReference>
<evidence type="ECO:0000256" key="2">
    <source>
        <dbReference type="ARBA" id="ARBA00012438"/>
    </source>
</evidence>
<gene>
    <name evidence="11" type="ORF">E6K81_13270</name>
</gene>
<proteinExistence type="predicted"/>
<evidence type="ECO:0000256" key="9">
    <source>
        <dbReference type="SAM" id="Phobius"/>
    </source>
</evidence>
<reference evidence="11 12" key="1">
    <citation type="journal article" date="2019" name="Nat. Microbiol.">
        <title>Mediterranean grassland soil C-N compound turnover is dependent on rainfall and depth, and is mediated by genomically divergent microorganisms.</title>
        <authorList>
            <person name="Diamond S."/>
            <person name="Andeer P.F."/>
            <person name="Li Z."/>
            <person name="Crits-Christoph A."/>
            <person name="Burstein D."/>
            <person name="Anantharaman K."/>
            <person name="Lane K.R."/>
            <person name="Thomas B.C."/>
            <person name="Pan C."/>
            <person name="Northen T.R."/>
            <person name="Banfield J.F."/>
        </authorList>
    </citation>
    <scope>NUCLEOTIDE SEQUENCE [LARGE SCALE GENOMIC DNA]</scope>
    <source>
        <strain evidence="11">WS_11</strain>
    </source>
</reference>
<evidence type="ECO:0000256" key="8">
    <source>
        <dbReference type="ARBA" id="ARBA00023012"/>
    </source>
</evidence>
<dbReference type="SUPFAM" id="SSF55785">
    <property type="entry name" value="PYP-like sensor domain (PAS domain)"/>
    <property type="match status" value="1"/>
</dbReference>
<dbReference type="InterPro" id="IPR003661">
    <property type="entry name" value="HisK_dim/P_dom"/>
</dbReference>
<dbReference type="InterPro" id="IPR036097">
    <property type="entry name" value="HisK_dim/P_sf"/>
</dbReference>
<keyword evidence="8" id="KW-0902">Two-component regulatory system</keyword>
<evidence type="ECO:0000256" key="5">
    <source>
        <dbReference type="ARBA" id="ARBA00022741"/>
    </source>
</evidence>
<dbReference type="SUPFAM" id="SSF55874">
    <property type="entry name" value="ATPase domain of HSP90 chaperone/DNA topoisomerase II/histidine kinase"/>
    <property type="match status" value="1"/>
</dbReference>
<dbReference type="InterPro" id="IPR004358">
    <property type="entry name" value="Sig_transdc_His_kin-like_C"/>
</dbReference>
<feature type="domain" description="Histidine kinase" evidence="10">
    <location>
        <begin position="379"/>
        <end position="594"/>
    </location>
</feature>
<evidence type="ECO:0000256" key="6">
    <source>
        <dbReference type="ARBA" id="ARBA00022777"/>
    </source>
</evidence>
<dbReference type="AlphaFoldDB" id="A0A538U2V9"/>
<dbReference type="GO" id="GO:0000155">
    <property type="term" value="F:phosphorelay sensor kinase activity"/>
    <property type="evidence" value="ECO:0007669"/>
    <property type="project" value="InterPro"/>
</dbReference>
<protein>
    <recommendedName>
        <fullName evidence="2">histidine kinase</fullName>
        <ecNumber evidence="2">2.7.13.3</ecNumber>
    </recommendedName>
</protein>
<dbReference type="SMART" id="SM00387">
    <property type="entry name" value="HATPase_c"/>
    <property type="match status" value="1"/>
</dbReference>
<accession>A0A538U2V9</accession>
<dbReference type="CDD" id="cd00075">
    <property type="entry name" value="HATPase"/>
    <property type="match status" value="1"/>
</dbReference>
<dbReference type="Gene3D" id="3.30.565.10">
    <property type="entry name" value="Histidine kinase-like ATPase, C-terminal domain"/>
    <property type="match status" value="1"/>
</dbReference>
<dbReference type="PANTHER" id="PTHR43065">
    <property type="entry name" value="SENSOR HISTIDINE KINASE"/>
    <property type="match status" value="1"/>
</dbReference>
<dbReference type="Gene3D" id="1.10.287.130">
    <property type="match status" value="1"/>
</dbReference>
<dbReference type="InterPro" id="IPR035965">
    <property type="entry name" value="PAS-like_dom_sf"/>
</dbReference>
<keyword evidence="7" id="KW-0067">ATP-binding</keyword>
<sequence length="597" mass="64809">MRLALKNTLFLLAGYGTVLLVLGGVAVFQLLMLQANNQKETARLFAREVASALTEPSLDRLLQADRQARQNLRTLIEQLTRHSQVVTSVSVIDKNGRVVASDNVTLGVHLSTPDEFFGSSTRMRFTTFGAFPFYSGSYQLAVPLIARGARVGYLLIDLRSTEVGEMNRRMWNSLFLAALIGLLVITGLGFALHFQLARRGRTLARTLEAALRGESPRADPEVDEFSQAIAAAGRAGLEIHRAKSQSAEERGRLVTLGQVLNIGVVLMDADGRLEFASQRARQLFGCDGDDALAEALAKLGPSLEKGIRHSAPTGREGARIDVETPYRPGARLRLEVFPLEPGEGGDRLILVRDRATMKALETDLRLASQLRGLARLYLSVAHDVRAPLAAIVAHLELLGSSLRDDPAARPELDERRRGYLAVLDQEIQRLRRSLDSLLDRATLPRDELEELDVRDLVRDLEDLLRPQCARQKIALTTSVPDDPVRVLGVRDALKQALVNLGINALEAMPDGGRLSLAIDARDSQVVITVADSGPGIPSDLADKIFDLHFTTKSGGSGIGLHVARAVVESNGGQIQVSSEPGQGSTFRIGLPALAKGD</sequence>
<name>A0A538U2V9_UNCEI</name>
<keyword evidence="9" id="KW-1133">Transmembrane helix</keyword>
<dbReference type="Gene3D" id="3.30.450.20">
    <property type="entry name" value="PAS domain"/>
    <property type="match status" value="1"/>
</dbReference>
<dbReference type="PANTHER" id="PTHR43065:SF10">
    <property type="entry name" value="PEROXIDE STRESS-ACTIVATED HISTIDINE KINASE MAK3"/>
    <property type="match status" value="1"/>
</dbReference>
<evidence type="ECO:0000256" key="7">
    <source>
        <dbReference type="ARBA" id="ARBA00022840"/>
    </source>
</evidence>
<dbReference type="Pfam" id="PF02518">
    <property type="entry name" value="HATPase_c"/>
    <property type="match status" value="1"/>
</dbReference>
<dbReference type="Proteomes" id="UP000319771">
    <property type="component" value="Unassembled WGS sequence"/>
</dbReference>
<evidence type="ECO:0000313" key="11">
    <source>
        <dbReference type="EMBL" id="TMQ70161.1"/>
    </source>
</evidence>
<evidence type="ECO:0000313" key="12">
    <source>
        <dbReference type="Proteomes" id="UP000319771"/>
    </source>
</evidence>
<keyword evidence="6" id="KW-0418">Kinase</keyword>
<evidence type="ECO:0000256" key="4">
    <source>
        <dbReference type="ARBA" id="ARBA00022679"/>
    </source>
</evidence>
<evidence type="ECO:0000256" key="3">
    <source>
        <dbReference type="ARBA" id="ARBA00022553"/>
    </source>
</evidence>
<dbReference type="GO" id="GO:0005524">
    <property type="term" value="F:ATP binding"/>
    <property type="evidence" value="ECO:0007669"/>
    <property type="project" value="UniProtKB-KW"/>
</dbReference>
<evidence type="ECO:0000259" key="10">
    <source>
        <dbReference type="PROSITE" id="PS50109"/>
    </source>
</evidence>
<dbReference type="PRINTS" id="PR00344">
    <property type="entry name" value="BCTRLSENSOR"/>
</dbReference>
<dbReference type="EMBL" id="VBPB01000245">
    <property type="protein sequence ID" value="TMQ70161.1"/>
    <property type="molecule type" value="Genomic_DNA"/>
</dbReference>
<dbReference type="CDD" id="cd00082">
    <property type="entry name" value="HisKA"/>
    <property type="match status" value="1"/>
</dbReference>
<organism evidence="11 12">
    <name type="scientific">Eiseniibacteriota bacterium</name>
    <dbReference type="NCBI Taxonomy" id="2212470"/>
    <lineage>
        <taxon>Bacteria</taxon>
        <taxon>Candidatus Eiseniibacteriota</taxon>
    </lineage>
</organism>
<keyword evidence="3" id="KW-0597">Phosphoprotein</keyword>
<dbReference type="InterPro" id="IPR003594">
    <property type="entry name" value="HATPase_dom"/>
</dbReference>
<dbReference type="EC" id="2.7.13.3" evidence="2"/>